<protein>
    <submittedName>
        <fullName evidence="2">Uncharacterized protein</fullName>
    </submittedName>
</protein>
<evidence type="ECO:0000256" key="1">
    <source>
        <dbReference type="SAM" id="MobiDB-lite"/>
    </source>
</evidence>
<dbReference type="Proteomes" id="UP000299102">
    <property type="component" value="Unassembled WGS sequence"/>
</dbReference>
<proteinExistence type="predicted"/>
<organism evidence="2 3">
    <name type="scientific">Eumeta variegata</name>
    <name type="common">Bagworm moth</name>
    <name type="synonym">Eumeta japonica</name>
    <dbReference type="NCBI Taxonomy" id="151549"/>
    <lineage>
        <taxon>Eukaryota</taxon>
        <taxon>Metazoa</taxon>
        <taxon>Ecdysozoa</taxon>
        <taxon>Arthropoda</taxon>
        <taxon>Hexapoda</taxon>
        <taxon>Insecta</taxon>
        <taxon>Pterygota</taxon>
        <taxon>Neoptera</taxon>
        <taxon>Endopterygota</taxon>
        <taxon>Lepidoptera</taxon>
        <taxon>Glossata</taxon>
        <taxon>Ditrysia</taxon>
        <taxon>Tineoidea</taxon>
        <taxon>Psychidae</taxon>
        <taxon>Oiketicinae</taxon>
        <taxon>Eumeta</taxon>
    </lineage>
</organism>
<comment type="caution">
    <text evidence="2">The sequence shown here is derived from an EMBL/GenBank/DDBJ whole genome shotgun (WGS) entry which is preliminary data.</text>
</comment>
<name>A0A4C1U0E0_EUMVA</name>
<gene>
    <name evidence="2" type="ORF">EVAR_75669_1</name>
</gene>
<keyword evidence="3" id="KW-1185">Reference proteome</keyword>
<sequence length="109" mass="11940">MNTSSCSSSSRRSFKTSFAVAISHFAHLHPLASGRRHTRPRCGAPLPSGAINSRQRLPRDLQNVINEWRRRPRAAVIRREVGRGGGGARAAAGASAGCEKFYVFQLPKR</sequence>
<dbReference type="AlphaFoldDB" id="A0A4C1U0E0"/>
<reference evidence="2 3" key="1">
    <citation type="journal article" date="2019" name="Commun. Biol.">
        <title>The bagworm genome reveals a unique fibroin gene that provides high tensile strength.</title>
        <authorList>
            <person name="Kono N."/>
            <person name="Nakamura H."/>
            <person name="Ohtoshi R."/>
            <person name="Tomita M."/>
            <person name="Numata K."/>
            <person name="Arakawa K."/>
        </authorList>
    </citation>
    <scope>NUCLEOTIDE SEQUENCE [LARGE SCALE GENOMIC DNA]</scope>
</reference>
<evidence type="ECO:0000313" key="2">
    <source>
        <dbReference type="EMBL" id="GBP19697.1"/>
    </source>
</evidence>
<accession>A0A4C1U0E0</accession>
<feature type="region of interest" description="Disordered" evidence="1">
    <location>
        <begin position="32"/>
        <end position="51"/>
    </location>
</feature>
<dbReference type="EMBL" id="BGZK01000110">
    <property type="protein sequence ID" value="GBP19697.1"/>
    <property type="molecule type" value="Genomic_DNA"/>
</dbReference>
<evidence type="ECO:0000313" key="3">
    <source>
        <dbReference type="Proteomes" id="UP000299102"/>
    </source>
</evidence>